<keyword evidence="8" id="KW-0493">Microtubule</keyword>
<dbReference type="InterPro" id="IPR027417">
    <property type="entry name" value="P-loop_NTPase"/>
</dbReference>
<accession>A0AAQ4DW98</accession>
<evidence type="ECO:0000259" key="10">
    <source>
        <dbReference type="PROSITE" id="PS50067"/>
    </source>
</evidence>
<dbReference type="AlphaFoldDB" id="A0AAQ4DW98"/>
<dbReference type="SUPFAM" id="SSF52540">
    <property type="entry name" value="P-loop containing nucleoside triphosphate hydrolases"/>
    <property type="match status" value="1"/>
</dbReference>
<keyword evidence="4 7" id="KW-0067">ATP-binding</keyword>
<comment type="similarity">
    <text evidence="7 8">Belongs to the TRAFAC class myosin-kinesin ATPase superfamily. Kinesin family.</text>
</comment>
<dbReference type="InterPro" id="IPR010994">
    <property type="entry name" value="RuvA_2-like"/>
</dbReference>
<dbReference type="GO" id="GO:0007052">
    <property type="term" value="P:mitotic spindle organization"/>
    <property type="evidence" value="ECO:0007669"/>
    <property type="project" value="TreeGrafter"/>
</dbReference>
<organism evidence="11 12">
    <name type="scientific">Amblyomma americanum</name>
    <name type="common">Lone star tick</name>
    <dbReference type="NCBI Taxonomy" id="6943"/>
    <lineage>
        <taxon>Eukaryota</taxon>
        <taxon>Metazoa</taxon>
        <taxon>Ecdysozoa</taxon>
        <taxon>Arthropoda</taxon>
        <taxon>Chelicerata</taxon>
        <taxon>Arachnida</taxon>
        <taxon>Acari</taxon>
        <taxon>Parasitiformes</taxon>
        <taxon>Ixodida</taxon>
        <taxon>Ixodoidea</taxon>
        <taxon>Ixodidae</taxon>
        <taxon>Amblyomminae</taxon>
        <taxon>Amblyomma</taxon>
    </lineage>
</organism>
<dbReference type="EMBL" id="JARKHS020026055">
    <property type="protein sequence ID" value="KAK8766738.1"/>
    <property type="molecule type" value="Genomic_DNA"/>
</dbReference>
<protein>
    <recommendedName>
        <fullName evidence="8">Kinesin-like protein</fullName>
    </recommendedName>
</protein>
<dbReference type="SMART" id="SM00129">
    <property type="entry name" value="KISc"/>
    <property type="match status" value="1"/>
</dbReference>
<keyword evidence="12" id="KW-1185">Reference proteome</keyword>
<keyword evidence="6" id="KW-0206">Cytoskeleton</keyword>
<evidence type="ECO:0000256" key="5">
    <source>
        <dbReference type="ARBA" id="ARBA00023054"/>
    </source>
</evidence>
<dbReference type="Gene3D" id="3.40.850.10">
    <property type="entry name" value="Kinesin motor domain"/>
    <property type="match status" value="1"/>
</dbReference>
<comment type="subcellular location">
    <subcellularLocation>
        <location evidence="1">Cytoplasm</location>
        <location evidence="1">Cytoskeleton</location>
    </subcellularLocation>
</comment>
<feature type="compositionally biased region" description="Basic and acidic residues" evidence="9">
    <location>
        <begin position="566"/>
        <end position="576"/>
    </location>
</feature>
<dbReference type="GO" id="GO:0005874">
    <property type="term" value="C:microtubule"/>
    <property type="evidence" value="ECO:0007669"/>
    <property type="project" value="UniProtKB-KW"/>
</dbReference>
<proteinExistence type="inferred from homology"/>
<keyword evidence="2" id="KW-0963">Cytoplasm</keyword>
<keyword evidence="7 8" id="KW-0505">Motor protein</keyword>
<dbReference type="PROSITE" id="PS00411">
    <property type="entry name" value="KINESIN_MOTOR_1"/>
    <property type="match status" value="1"/>
</dbReference>
<feature type="binding site" evidence="7">
    <location>
        <begin position="106"/>
        <end position="113"/>
    </location>
    <ligand>
        <name>ATP</name>
        <dbReference type="ChEBI" id="CHEBI:30616"/>
    </ligand>
</feature>
<dbReference type="PANTHER" id="PTHR47969">
    <property type="entry name" value="CHROMOSOME-ASSOCIATED KINESIN KIF4A-RELATED"/>
    <property type="match status" value="1"/>
</dbReference>
<dbReference type="GO" id="GO:0005524">
    <property type="term" value="F:ATP binding"/>
    <property type="evidence" value="ECO:0007669"/>
    <property type="project" value="UniProtKB-UniRule"/>
</dbReference>
<dbReference type="PRINTS" id="PR00380">
    <property type="entry name" value="KINESINHEAVY"/>
</dbReference>
<dbReference type="Gene3D" id="1.10.150.280">
    <property type="entry name" value="AF1531-like domain"/>
    <property type="match status" value="1"/>
</dbReference>
<evidence type="ECO:0000256" key="3">
    <source>
        <dbReference type="ARBA" id="ARBA00022741"/>
    </source>
</evidence>
<feature type="domain" description="Kinesin motor" evidence="10">
    <location>
        <begin position="27"/>
        <end position="349"/>
    </location>
</feature>
<dbReference type="GO" id="GO:0005875">
    <property type="term" value="C:microtubule associated complex"/>
    <property type="evidence" value="ECO:0007669"/>
    <property type="project" value="TreeGrafter"/>
</dbReference>
<keyword evidence="5" id="KW-0175">Coiled coil</keyword>
<evidence type="ECO:0000256" key="8">
    <source>
        <dbReference type="RuleBase" id="RU000394"/>
    </source>
</evidence>
<name>A0AAQ4DW98_AMBAM</name>
<keyword evidence="3 7" id="KW-0547">Nucleotide-binding</keyword>
<gene>
    <name evidence="11" type="ORF">V5799_006476</name>
</gene>
<dbReference type="GO" id="GO:0003777">
    <property type="term" value="F:microtubule motor activity"/>
    <property type="evidence" value="ECO:0007669"/>
    <property type="project" value="InterPro"/>
</dbReference>
<evidence type="ECO:0000313" key="11">
    <source>
        <dbReference type="EMBL" id="KAK8766738.1"/>
    </source>
</evidence>
<dbReference type="Pfam" id="PF12836">
    <property type="entry name" value="HHH_3"/>
    <property type="match status" value="1"/>
</dbReference>
<evidence type="ECO:0000256" key="7">
    <source>
        <dbReference type="PROSITE-ProRule" id="PRU00283"/>
    </source>
</evidence>
<feature type="region of interest" description="Disordered" evidence="9">
    <location>
        <begin position="516"/>
        <end position="616"/>
    </location>
</feature>
<dbReference type="InterPro" id="IPR001752">
    <property type="entry name" value="Kinesin_motor_dom"/>
</dbReference>
<dbReference type="InterPro" id="IPR019821">
    <property type="entry name" value="Kinesin_motor_CS"/>
</dbReference>
<evidence type="ECO:0000313" key="12">
    <source>
        <dbReference type="Proteomes" id="UP001321473"/>
    </source>
</evidence>
<evidence type="ECO:0000256" key="2">
    <source>
        <dbReference type="ARBA" id="ARBA00022490"/>
    </source>
</evidence>
<evidence type="ECO:0000256" key="9">
    <source>
        <dbReference type="SAM" id="MobiDB-lite"/>
    </source>
</evidence>
<dbReference type="PROSITE" id="PS50067">
    <property type="entry name" value="KINESIN_MOTOR_2"/>
    <property type="match status" value="1"/>
</dbReference>
<dbReference type="Pfam" id="PF00225">
    <property type="entry name" value="Kinesin"/>
    <property type="match status" value="1"/>
</dbReference>
<dbReference type="SUPFAM" id="SSF47781">
    <property type="entry name" value="RuvA domain 2-like"/>
    <property type="match status" value="1"/>
</dbReference>
<dbReference type="GO" id="GO:0051231">
    <property type="term" value="P:spindle elongation"/>
    <property type="evidence" value="ECO:0007669"/>
    <property type="project" value="TreeGrafter"/>
</dbReference>
<dbReference type="InterPro" id="IPR027640">
    <property type="entry name" value="Kinesin-like_fam"/>
</dbReference>
<dbReference type="GO" id="GO:0007018">
    <property type="term" value="P:microtubule-based movement"/>
    <property type="evidence" value="ECO:0007669"/>
    <property type="project" value="InterPro"/>
</dbReference>
<comment type="caution">
    <text evidence="11">The sequence shown here is derived from an EMBL/GenBank/DDBJ whole genome shotgun (WGS) entry which is preliminary data.</text>
</comment>
<dbReference type="Proteomes" id="UP001321473">
    <property type="component" value="Unassembled WGS sequence"/>
</dbReference>
<dbReference type="PANTHER" id="PTHR47969:SF15">
    <property type="entry name" value="CHROMOSOME-ASSOCIATED KINESIN KIF4A-RELATED"/>
    <property type="match status" value="1"/>
</dbReference>
<evidence type="ECO:0000256" key="4">
    <source>
        <dbReference type="ARBA" id="ARBA00022840"/>
    </source>
</evidence>
<evidence type="ECO:0000256" key="1">
    <source>
        <dbReference type="ARBA" id="ARBA00004245"/>
    </source>
</evidence>
<feature type="compositionally biased region" description="Basic and acidic residues" evidence="9">
    <location>
        <begin position="594"/>
        <end position="606"/>
    </location>
</feature>
<evidence type="ECO:0000256" key="6">
    <source>
        <dbReference type="ARBA" id="ARBA00023212"/>
    </source>
</evidence>
<sequence length="766" mass="83815">MGIPHGGLISRRQELPTAAVQTMADGAIKVAVRVRPPFPEEQAQCEEGIIEVVPESAQLIVASEHGFSFDYAFDTSTTQEDLYACCVSDLIGKITTGYNCCVLMYGQTGSGKTYTMGTNYGQSQVAAANPGIIPRALRDLFSCLSQQQEGHWTVRVSFLEIYNESVFDLLAGPKDREAIPIREVGKVIVLPGLVQREVGSPEEALHCLEQGSRNRSTGATLLNSCSSRSHAIFSVHLQGQVEGTMFTSKLQLVDLAGSEAVKRTHSTGDRKKEGVSINLGLLALGNVINSLCSGKAQFISYRDSSLTRILRDSLNGSSFTVMIACISPAICNVTETVSTLRYADRARQIRTKPTFNRLHKVGTPYRRNLDMPPPQPTPSCRWQAGHQTSVCRTLVPSKSVCNSSLRRRPGASALQLESTLLGPAPEEDAASMAASDAASFMTAESLSPVAKHAALPLTPLVERLCERLEPTLRDDIGKKLESFMAQSYLGNATAVTGEPGLTDEQQTLVDMLDTTLQQQKRRTMGRSPLQDATNAPDTVKRKKLSNSNSGSKKRRSSWQSSPNLRQRSDFARKSTDAENETVICAGLQGTARDNTPKKLSEADDHASPVTTQGGRKQLQRLTTFVAPKTPTSCIATRTRRRTTVFHQAPITEMTPVARTLRKAMRGRRSCATCRVADRKHQAQLSQETPGRAQLTHNKNVLKLLNTAPEKDLRLLAKVGPKKARMLYLHRTLRGNFENFEDLKKVEGLGGTAFFQAFMSANILTKQ</sequence>
<dbReference type="InterPro" id="IPR036961">
    <property type="entry name" value="Kinesin_motor_dom_sf"/>
</dbReference>
<reference evidence="11 12" key="1">
    <citation type="journal article" date="2023" name="Arcadia Sci">
        <title>De novo assembly of a long-read Amblyomma americanum tick genome.</title>
        <authorList>
            <person name="Chou S."/>
            <person name="Poskanzer K.E."/>
            <person name="Rollins M."/>
            <person name="Thuy-Boun P.S."/>
        </authorList>
    </citation>
    <scope>NUCLEOTIDE SEQUENCE [LARGE SCALE GENOMIC DNA]</scope>
    <source>
        <strain evidence="11">F_SG_1</strain>
        <tissue evidence="11">Salivary glands</tissue>
    </source>
</reference>
<dbReference type="GO" id="GO:0008017">
    <property type="term" value="F:microtubule binding"/>
    <property type="evidence" value="ECO:0007669"/>
    <property type="project" value="InterPro"/>
</dbReference>